<evidence type="ECO:0000256" key="3">
    <source>
        <dbReference type="SAM" id="MobiDB-lite"/>
    </source>
</evidence>
<evidence type="ECO:0008006" key="6">
    <source>
        <dbReference type="Google" id="ProtNLM"/>
    </source>
</evidence>
<dbReference type="EMBL" id="BQKI01000004">
    <property type="protein sequence ID" value="GJM93535.1"/>
    <property type="molecule type" value="Genomic_DNA"/>
</dbReference>
<reference evidence="4" key="2">
    <citation type="submission" date="2021-12" db="EMBL/GenBank/DDBJ databases">
        <title>Resequencing data analysis of finger millet.</title>
        <authorList>
            <person name="Hatakeyama M."/>
            <person name="Aluri S."/>
            <person name="Balachadran M.T."/>
            <person name="Sivarajan S.R."/>
            <person name="Poveda L."/>
            <person name="Shimizu-Inatsugi R."/>
            <person name="Schlapbach R."/>
            <person name="Sreeman S.M."/>
            <person name="Shimizu K.K."/>
        </authorList>
    </citation>
    <scope>NUCLEOTIDE SEQUENCE</scope>
</reference>
<proteinExistence type="inferred from homology"/>
<dbReference type="InterPro" id="IPR002213">
    <property type="entry name" value="UDP_glucos_trans"/>
</dbReference>
<evidence type="ECO:0000313" key="4">
    <source>
        <dbReference type="EMBL" id="GJM93535.1"/>
    </source>
</evidence>
<organism evidence="4 5">
    <name type="scientific">Eleusine coracana subsp. coracana</name>
    <dbReference type="NCBI Taxonomy" id="191504"/>
    <lineage>
        <taxon>Eukaryota</taxon>
        <taxon>Viridiplantae</taxon>
        <taxon>Streptophyta</taxon>
        <taxon>Embryophyta</taxon>
        <taxon>Tracheophyta</taxon>
        <taxon>Spermatophyta</taxon>
        <taxon>Magnoliopsida</taxon>
        <taxon>Liliopsida</taxon>
        <taxon>Poales</taxon>
        <taxon>Poaceae</taxon>
        <taxon>PACMAD clade</taxon>
        <taxon>Chloridoideae</taxon>
        <taxon>Cynodonteae</taxon>
        <taxon>Eleusininae</taxon>
        <taxon>Eleusine</taxon>
    </lineage>
</organism>
<accession>A0AAV5C5T8</accession>
<feature type="compositionally biased region" description="Pro residues" evidence="3">
    <location>
        <begin position="544"/>
        <end position="559"/>
    </location>
</feature>
<comment type="similarity">
    <text evidence="1">Belongs to the UDP-glycosyltransferase family.</text>
</comment>
<evidence type="ECO:0000313" key="5">
    <source>
        <dbReference type="Proteomes" id="UP001054889"/>
    </source>
</evidence>
<dbReference type="SUPFAM" id="SSF53756">
    <property type="entry name" value="UDP-Glycosyltransferase/glycogen phosphorylase"/>
    <property type="match status" value="2"/>
</dbReference>
<dbReference type="GO" id="GO:0080044">
    <property type="term" value="F:quercetin 7-O-glucosyltransferase activity"/>
    <property type="evidence" value="ECO:0007669"/>
    <property type="project" value="TreeGrafter"/>
</dbReference>
<dbReference type="PANTHER" id="PTHR11926">
    <property type="entry name" value="GLUCOSYL/GLUCURONOSYL TRANSFERASES"/>
    <property type="match status" value="1"/>
</dbReference>
<feature type="compositionally biased region" description="Low complexity" evidence="3">
    <location>
        <begin position="560"/>
        <end position="574"/>
    </location>
</feature>
<evidence type="ECO:0000256" key="1">
    <source>
        <dbReference type="ARBA" id="ARBA00009995"/>
    </source>
</evidence>
<keyword evidence="5" id="KW-1185">Reference proteome</keyword>
<dbReference type="Gene3D" id="3.40.50.2000">
    <property type="entry name" value="Glycogen Phosphorylase B"/>
    <property type="match status" value="6"/>
</dbReference>
<dbReference type="GO" id="GO:0080043">
    <property type="term" value="F:quercetin 3-O-glucosyltransferase activity"/>
    <property type="evidence" value="ECO:0007669"/>
    <property type="project" value="TreeGrafter"/>
</dbReference>
<comment type="caution">
    <text evidence="4">The sequence shown here is derived from an EMBL/GenBank/DDBJ whole genome shotgun (WGS) entry which is preliminary data.</text>
</comment>
<dbReference type="AlphaFoldDB" id="A0AAV5C5T8"/>
<gene>
    <name evidence="4" type="primary">ga10098</name>
    <name evidence="4" type="ORF">PR202_ga10098</name>
</gene>
<keyword evidence="2" id="KW-0808">Transferase</keyword>
<reference evidence="4" key="1">
    <citation type="journal article" date="2018" name="DNA Res.">
        <title>Multiple hybrid de novo genome assembly of finger millet, an orphan allotetraploid crop.</title>
        <authorList>
            <person name="Hatakeyama M."/>
            <person name="Aluri S."/>
            <person name="Balachadran M.T."/>
            <person name="Sivarajan S.R."/>
            <person name="Patrignani A."/>
            <person name="Gruter S."/>
            <person name="Poveda L."/>
            <person name="Shimizu-Inatsugi R."/>
            <person name="Baeten J."/>
            <person name="Francoijs K.J."/>
            <person name="Nataraja K.N."/>
            <person name="Reddy Y.A.N."/>
            <person name="Phadnis S."/>
            <person name="Ravikumar R.L."/>
            <person name="Schlapbach R."/>
            <person name="Sreeman S.M."/>
            <person name="Shimizu K.K."/>
        </authorList>
    </citation>
    <scope>NUCLEOTIDE SEQUENCE</scope>
</reference>
<dbReference type="Proteomes" id="UP001054889">
    <property type="component" value="Unassembled WGS sequence"/>
</dbReference>
<dbReference type="CDD" id="cd03784">
    <property type="entry name" value="GT1_Gtf-like"/>
    <property type="match status" value="2"/>
</dbReference>
<dbReference type="Pfam" id="PF00201">
    <property type="entry name" value="UDPGT"/>
    <property type="match status" value="1"/>
</dbReference>
<dbReference type="PROSITE" id="PS00375">
    <property type="entry name" value="UDPGT"/>
    <property type="match status" value="1"/>
</dbReference>
<evidence type="ECO:0000256" key="2">
    <source>
        <dbReference type="ARBA" id="ARBA00022679"/>
    </source>
</evidence>
<dbReference type="PANTHER" id="PTHR11926:SF1319">
    <property type="entry name" value="GLYCOSYLTRANSFERASE"/>
    <property type="match status" value="1"/>
</dbReference>
<name>A0AAV5C5T8_ELECO</name>
<feature type="region of interest" description="Disordered" evidence="3">
    <location>
        <begin position="544"/>
        <end position="579"/>
    </location>
</feature>
<sequence length="787" mass="84593">MASPPSAHVLLVSAPLQGHVNPLLVLGRRLASRGLLVTFSTVPHAGLKLTHDNDTSISVGRGGTLRFDHLRGGGLWAPDDPRYRAGNDMMGHLEDAAPAALAALLRRQQSTPVTCVVVNAFAPWVLRVARDLGLPHAVLWTESCAVLSLYYHYYLHSLADFPIPAAEAGPTAAVAVPGLPPLVSSDLPGLIHAPEEFIWRRTLLADLHCLREGTAVRVLVNTFDELERDTVQVLRAHLPTIVPVGPLFDTEPEVCDGRDDDCAPWLDAQPPGSVVFVAFGSILKISRDEVAELAAGLAASRRPFLWVVREDNRDLLLDDDCLEPVITGSKGKVVAWCEQRRVLAHAAVGCFVTHCGWNSTVEGLAAGVPVVAYPGWADQPTNAKFLTDVYGVGVRLPRPIAREAVRRCVEEVVSGPAAANMRERAGKWKVEARAALADGGSSDKGIQDFVDAVLSLGGRVRALLWLCTLPAAKAKLLRPATRLEMSQEEAPPSPAMATPPPPATPHVLLVSLPLQGHVTPLLVLGRRLASRGLLVTFTTVPLPGSSPWPSTPRPSPAWPPATSRPRSTRPKSSSGAKCSSPTWVLVNTFDELERAAIDALRAHLPAVLPVGPLFRAEEDDEEDECATWLDARAPRSVVFVPFGSLVKPSREDMAELAEGLASTGRPFLWVVRHDTRDLLPDDHLRNEKNKMGKALAAGVPVATYPSWSDQPTNAKLLVDAYGVGVRLPVPPTRDALRRCVEEVMAGPGAEAMRARAEEWKAKATAAVAPSGSADRGVQDFVDAVRLI</sequence>
<dbReference type="InterPro" id="IPR035595">
    <property type="entry name" value="UDP_glycos_trans_CS"/>
</dbReference>
<dbReference type="FunFam" id="3.40.50.2000:FF:000171">
    <property type="entry name" value="Glycosyltransferase"/>
    <property type="match status" value="1"/>
</dbReference>
<protein>
    <recommendedName>
        <fullName evidence="6">UDP-glycosyltransferases domain-containing protein</fullName>
    </recommendedName>
</protein>